<gene>
    <name evidence="2" type="ORF">R7226_09860</name>
</gene>
<organism evidence="2 3">
    <name type="scientific">Conexibacter stalactiti</name>
    <dbReference type="NCBI Taxonomy" id="1940611"/>
    <lineage>
        <taxon>Bacteria</taxon>
        <taxon>Bacillati</taxon>
        <taxon>Actinomycetota</taxon>
        <taxon>Thermoleophilia</taxon>
        <taxon>Solirubrobacterales</taxon>
        <taxon>Conexibacteraceae</taxon>
        <taxon>Conexibacter</taxon>
    </lineage>
</organism>
<evidence type="ECO:0000313" key="2">
    <source>
        <dbReference type="EMBL" id="MDW5594642.1"/>
    </source>
</evidence>
<dbReference type="EMBL" id="JAWSTH010000020">
    <property type="protein sequence ID" value="MDW5594642.1"/>
    <property type="molecule type" value="Genomic_DNA"/>
</dbReference>
<reference evidence="3" key="1">
    <citation type="submission" date="2023-07" db="EMBL/GenBank/DDBJ databases">
        <title>Conexibacter stalactiti sp. nov., isolated from stalactites in a lava cave and emended description of the genus Conexibacter.</title>
        <authorList>
            <person name="Lee S.D."/>
        </authorList>
    </citation>
    <scope>NUCLEOTIDE SEQUENCE [LARGE SCALE GENOMIC DNA]</scope>
    <source>
        <strain evidence="3">KCTC 39840</strain>
    </source>
</reference>
<keyword evidence="3" id="KW-1185">Reference proteome</keyword>
<evidence type="ECO:0008006" key="4">
    <source>
        <dbReference type="Google" id="ProtNLM"/>
    </source>
</evidence>
<name>A0ABU4HN05_9ACTN</name>
<accession>A0ABU4HN05</accession>
<evidence type="ECO:0000313" key="3">
    <source>
        <dbReference type="Proteomes" id="UP001284601"/>
    </source>
</evidence>
<evidence type="ECO:0000256" key="1">
    <source>
        <dbReference type="SAM" id="MobiDB-lite"/>
    </source>
</evidence>
<dbReference type="Proteomes" id="UP001284601">
    <property type="component" value="Unassembled WGS sequence"/>
</dbReference>
<reference evidence="2 3" key="2">
    <citation type="submission" date="2023-10" db="EMBL/GenBank/DDBJ databases">
        <authorList>
            <person name="Han X.F."/>
        </authorList>
    </citation>
    <scope>NUCLEOTIDE SEQUENCE [LARGE SCALE GENOMIC DNA]</scope>
    <source>
        <strain evidence="2 3">KCTC 39840</strain>
    </source>
</reference>
<comment type="caution">
    <text evidence="2">The sequence shown here is derived from an EMBL/GenBank/DDBJ whole genome shotgun (WGS) entry which is preliminary data.</text>
</comment>
<dbReference type="RefSeq" id="WP_318596935.1">
    <property type="nucleotide sequence ID" value="NZ_JAWSTH010000020.1"/>
</dbReference>
<sequence length="199" mass="22151">MALFQKHEPDLRELAAYVIEAARSRHGSVNRARVVKLLYLVDVERVRSRRAPLTGVAWTCSDFGPSAPELAQTLSDVERVELKPETWGVRVNADRFGEPGRGDDWVSGTKLLVDGVVRDCGGLDLNALLDHVYFATGPMVDARPGQPLDLDRAREDRGTRPARPLAPAPAPSDIGIRLERWRTTNRERLAPLTLDRPDE</sequence>
<feature type="compositionally biased region" description="Basic and acidic residues" evidence="1">
    <location>
        <begin position="149"/>
        <end position="159"/>
    </location>
</feature>
<feature type="region of interest" description="Disordered" evidence="1">
    <location>
        <begin position="143"/>
        <end position="177"/>
    </location>
</feature>
<proteinExistence type="predicted"/>
<protein>
    <recommendedName>
        <fullName evidence="4">Antitoxin SocA-like Panacea domain-containing protein</fullName>
    </recommendedName>
</protein>